<dbReference type="SUPFAM" id="SSF143744">
    <property type="entry name" value="GlcG-like"/>
    <property type="match status" value="1"/>
</dbReference>
<dbReference type="AlphaFoldDB" id="A0A5B8RGD2"/>
<name>A0A5B8RGD2_9ZZZZ</name>
<dbReference type="Pfam" id="PF03928">
    <property type="entry name" value="HbpS-like"/>
    <property type="match status" value="1"/>
</dbReference>
<organism evidence="1">
    <name type="scientific">uncultured organism</name>
    <dbReference type="NCBI Taxonomy" id="155900"/>
    <lineage>
        <taxon>unclassified sequences</taxon>
        <taxon>environmental samples</taxon>
    </lineage>
</organism>
<reference evidence="1" key="1">
    <citation type="submission" date="2019-06" db="EMBL/GenBank/DDBJ databases">
        <authorList>
            <person name="Murdoch R.W."/>
            <person name="Fathepure B."/>
        </authorList>
    </citation>
    <scope>NUCLEOTIDE SEQUENCE</scope>
</reference>
<sequence>MRTTEPARHIHWEAAQLAARAAVERAGALGIRINVAVCDAAGTPVAFLRMGGAPLHSIGIAEDKAYTAASFGLDTAGWDAVVGDNAELRAGLAQRDRLVMFGGGLPVRVDGECVGGIGVSGGSEEEDGICARAGLAAIGEG</sequence>
<dbReference type="InterPro" id="IPR052517">
    <property type="entry name" value="GlcG_carb_metab_protein"/>
</dbReference>
<dbReference type="InterPro" id="IPR005624">
    <property type="entry name" value="PduO/GlcC-like"/>
</dbReference>
<dbReference type="PANTHER" id="PTHR34309:SF1">
    <property type="entry name" value="PROTEIN GLCG"/>
    <property type="match status" value="1"/>
</dbReference>
<dbReference type="PANTHER" id="PTHR34309">
    <property type="entry name" value="SLR1406 PROTEIN"/>
    <property type="match status" value="1"/>
</dbReference>
<dbReference type="Gene3D" id="3.30.450.150">
    <property type="entry name" value="Haem-degrading domain"/>
    <property type="match status" value="1"/>
</dbReference>
<protein>
    <recommendedName>
        <fullName evidence="2">Cobalamin adenosyltransferase</fullName>
    </recommendedName>
</protein>
<evidence type="ECO:0008006" key="2">
    <source>
        <dbReference type="Google" id="ProtNLM"/>
    </source>
</evidence>
<accession>A0A5B8RGD2</accession>
<proteinExistence type="predicted"/>
<gene>
    <name evidence="1" type="ORF">KBTEX_03438</name>
</gene>
<dbReference type="InterPro" id="IPR038084">
    <property type="entry name" value="PduO/GlcC-like_sf"/>
</dbReference>
<evidence type="ECO:0000313" key="1">
    <source>
        <dbReference type="EMBL" id="QEA07093.1"/>
    </source>
</evidence>
<dbReference type="EMBL" id="MN079201">
    <property type="protein sequence ID" value="QEA07093.1"/>
    <property type="molecule type" value="Genomic_DNA"/>
</dbReference>